<proteinExistence type="predicted"/>
<reference evidence="1 2" key="1">
    <citation type="submission" date="2018-02" db="EMBL/GenBank/DDBJ databases">
        <title>Subsurface microbial communities from deep shales in Ohio and West Virginia, USA.</title>
        <authorList>
            <person name="Wrighton K."/>
        </authorList>
    </citation>
    <scope>NUCLEOTIDE SEQUENCE [LARGE SCALE GENOMIC DNA]</scope>
    <source>
        <strain evidence="1 2">MARC-MIP3H16</strain>
    </source>
</reference>
<comment type="caution">
    <text evidence="1">The sequence shown here is derived from an EMBL/GenBank/DDBJ whole genome shotgun (WGS) entry which is preliminary data.</text>
</comment>
<dbReference type="AlphaFoldDB" id="A0AB36ZTY6"/>
<dbReference type="RefSeq" id="WP_159445735.1">
    <property type="nucleotide sequence ID" value="NZ_CP032101.1"/>
</dbReference>
<protein>
    <submittedName>
        <fullName evidence="1">Uncharacterized protein</fullName>
    </submittedName>
</protein>
<organism evidence="1 2">
    <name type="scientific">Malaciobacter marinus</name>
    <dbReference type="NCBI Taxonomy" id="505249"/>
    <lineage>
        <taxon>Bacteria</taxon>
        <taxon>Pseudomonadati</taxon>
        <taxon>Campylobacterota</taxon>
        <taxon>Epsilonproteobacteria</taxon>
        <taxon>Campylobacterales</taxon>
        <taxon>Arcobacteraceae</taxon>
        <taxon>Malaciobacter</taxon>
    </lineage>
</organism>
<sequence length="46" mass="5493">MSKTVYILIILALFFSVRYFIENSQEKETMTYQEIQSDLDNIKNSQ</sequence>
<dbReference type="EMBL" id="PTIW01000021">
    <property type="protein sequence ID" value="PPK60445.1"/>
    <property type="molecule type" value="Genomic_DNA"/>
</dbReference>
<name>A0AB36ZTY6_9BACT</name>
<evidence type="ECO:0000313" key="1">
    <source>
        <dbReference type="EMBL" id="PPK60445.1"/>
    </source>
</evidence>
<accession>A0AB36ZTY6</accession>
<dbReference type="Proteomes" id="UP000239861">
    <property type="component" value="Unassembled WGS sequence"/>
</dbReference>
<evidence type="ECO:0000313" key="2">
    <source>
        <dbReference type="Proteomes" id="UP000239861"/>
    </source>
</evidence>
<gene>
    <name evidence="1" type="ORF">B0F89_1214</name>
</gene>